<dbReference type="PROSITE" id="PS50294">
    <property type="entry name" value="WD_REPEATS_REGION"/>
    <property type="match status" value="1"/>
</dbReference>
<feature type="domain" description="EML-like first beta-propeller" evidence="22">
    <location>
        <begin position="53"/>
        <end position="314"/>
    </location>
</feature>
<keyword evidence="6" id="KW-0677">Repeat</keyword>
<sequence length="1380" mass="151000">MSSDFKNLRLESIIGFGGSVHEGLLKHPDGVHTVYSLGSTVVINDTKSKKPNTQEFLQGHTNVISCLAVSKSGKYIASGQITHMGFQADIIIWDFPTRTLLRRLTLHKVKVQALAFSPNDKYLASLGGEDDNSIIVWDLEKGAAICGSPASKDSSGVTLSLAYLNKDDNTFVTGGHSTLRVWELNATQRKIRATDCQTGQIKRIVKCITVDRDDEFMYCGTTTGDLLQVNLRTKLFKHSGPPKEKDLFSMGILSVAISPKNDMVVVGCGDGNISTLKLPKLTIAKSVKVSGSVTSISFDNQDSFFAGTAYSNIYYINMNEFQPTLKSTCHYSPISDICFPQDSSEVFATASEADIRIWNAVTCQELLRIAVPNLECNCITFKKDGSSLISGWNDGKIRAFGPQSGRLQYEIHDAHKRTVTALSVSDPFNNRGDFRIVSGGEDGQVRVWKVTPQVQSLEDAMKEHKGTVTSIKIRKNNLECVSSSSDGSCIIWDLTRYVRNQVLFAPSFFKAVSYYPDESQLLTSGTDRKVAYWEAFDGSLIRELEASQSDTINGLDITSNGKFFVIGGSDKLVKVYRYEEGDVAYIGIGHSTDIMKVKISPDQKHIAKKKFSISISRTGSQTHSRAHSASELSSPSNQQPVSPPVYMNEFVTQQIVEAQDELVRSSDVSRVLILYTGGTIGMKNHHIQGYTPAKGFLTETLKGMRRFNDPFAALVPEAYSRDSSASAFSSPSWAETSDSAVQYQPVNLPLQYNYPSTDGEKEVERPPTRRMSSSSDPVIVINGTPVIRSRLPILVTPRTMYGKRIKYSILEYDPLMDSSNMTMKDWVKIATDIEVNYHLFDAFMVIHGTDTMAYTASALSFMLEDLGKTVVVTGSQVPMSEVRNDAVENLLGALTIAGHFVIPEVTLFFAQKLFRGNRSSKVDAYSFTAFDSPNMRPLVDVSINIDVSWADVLKPTAIAKFKAEKRLNPSVAALRLFPGITIATVKAFLSPPIAGVVLESFGSGNAPNNRPEILAAFKEACDRGVVIVNCSQCLRGLVTDLYATGKALSAIGIVPGSDMTPECALTKLSYLLGKGLPAEECRELMRSNLRGELTVKSKQMRFTYSYKTQTLMETMMPLLSIGAVTANAAVNAGLSALRVTSPSDTDLETTGNSGVDKVLIPTLLCHAARNGDVETINDVAKQYGPLVSIGDYDGRTPLHIAASENHYNAVEALLLHGASVHQRDRYGHSPLYDAVRNNHVNIARLLRDAGAHFSEEEQREVTNLGSKASYTGKLDVVQLLCECGADMNIPGLDGRTAVHMAVSGMQLQILTFFIEHSRRVLGTMTDSAATDSSEASVVPTGIEIKLDLKDRYGRTPLDDAIALNWQNGIACIENGLNILK</sequence>
<feature type="domain" description="Asparaginase/glutaminase C-terminal" evidence="21">
    <location>
        <begin position="971"/>
        <end position="1085"/>
    </location>
</feature>
<proteinExistence type="inferred from homology"/>
<accession>A0A507FQ25</accession>
<dbReference type="InterPro" id="IPR001680">
    <property type="entry name" value="WD40_rpt"/>
</dbReference>
<dbReference type="InterPro" id="IPR037152">
    <property type="entry name" value="L-asparaginase_N_sf"/>
</dbReference>
<dbReference type="SMART" id="SM00248">
    <property type="entry name" value="ANK"/>
    <property type="match status" value="4"/>
</dbReference>
<dbReference type="Gene3D" id="1.25.40.20">
    <property type="entry name" value="Ankyrin repeat-containing domain"/>
    <property type="match status" value="2"/>
</dbReference>
<dbReference type="InterPro" id="IPR027473">
    <property type="entry name" value="L-asparaginase_C"/>
</dbReference>
<keyword evidence="10" id="KW-0969">Cilium</keyword>
<dbReference type="PRINTS" id="PR01415">
    <property type="entry name" value="ANKYRIN"/>
</dbReference>
<dbReference type="PRINTS" id="PR00139">
    <property type="entry name" value="ASNGLNASE"/>
</dbReference>
<feature type="binding site" evidence="15">
    <location>
        <position position="818"/>
    </location>
    <ligand>
        <name>substrate</name>
    </ligand>
</feature>
<dbReference type="Gene3D" id="3.40.50.40">
    <property type="match status" value="1"/>
</dbReference>
<dbReference type="InterPro" id="IPR040919">
    <property type="entry name" value="Asparaginase_C"/>
</dbReference>
<dbReference type="GO" id="GO:0005930">
    <property type="term" value="C:axoneme"/>
    <property type="evidence" value="ECO:0007669"/>
    <property type="project" value="UniProtKB-ARBA"/>
</dbReference>
<dbReference type="Pfam" id="PF00400">
    <property type="entry name" value="WD40"/>
    <property type="match status" value="4"/>
</dbReference>
<dbReference type="Pfam" id="PF13637">
    <property type="entry name" value="Ank_4"/>
    <property type="match status" value="1"/>
</dbReference>
<dbReference type="GO" id="GO:0031514">
    <property type="term" value="C:motile cilium"/>
    <property type="evidence" value="ECO:0007669"/>
    <property type="project" value="UniProtKB-SubCell"/>
</dbReference>
<dbReference type="PANTHER" id="PTHR11707:SF28">
    <property type="entry name" value="60 KDA LYSOPHOSPHOLIPASE"/>
    <property type="match status" value="1"/>
</dbReference>
<evidence type="ECO:0000256" key="16">
    <source>
        <dbReference type="PROSITE-ProRule" id="PRU00023"/>
    </source>
</evidence>
<reference evidence="23 24" key="1">
    <citation type="journal article" date="2019" name="Sci. Rep.">
        <title>Comparative genomics of chytrid fungi reveal insights into the obligate biotrophic and pathogenic lifestyle of Synchytrium endobioticum.</title>
        <authorList>
            <person name="van de Vossenberg B.T.L.H."/>
            <person name="Warris S."/>
            <person name="Nguyen H.D.T."/>
            <person name="van Gent-Pelzer M.P.E."/>
            <person name="Joly D.L."/>
            <person name="van de Geest H.C."/>
            <person name="Bonants P.J.M."/>
            <person name="Smith D.S."/>
            <person name="Levesque C.A."/>
            <person name="van der Lee T.A.J."/>
        </authorList>
    </citation>
    <scope>NUCLEOTIDE SEQUENCE [LARGE SCALE GENOMIC DNA]</scope>
    <source>
        <strain evidence="23 24">CBS 675.73</strain>
    </source>
</reference>
<evidence type="ECO:0000259" key="22">
    <source>
        <dbReference type="Pfam" id="PF23409"/>
    </source>
</evidence>
<dbReference type="SMART" id="SM00320">
    <property type="entry name" value="WD40"/>
    <property type="match status" value="9"/>
</dbReference>
<evidence type="ECO:0000256" key="1">
    <source>
        <dbReference type="ARBA" id="ARBA00004230"/>
    </source>
</evidence>
<comment type="caution">
    <text evidence="23">The sequence shown here is derived from an EMBL/GenBank/DDBJ whole genome shotgun (WGS) entry which is preliminary data.</text>
</comment>
<dbReference type="SUPFAM" id="SSF53774">
    <property type="entry name" value="Glutaminase/Asparaginase"/>
    <property type="match status" value="1"/>
</dbReference>
<evidence type="ECO:0000256" key="11">
    <source>
        <dbReference type="ARBA" id="ARBA00023273"/>
    </source>
</evidence>
<dbReference type="Pfam" id="PF12796">
    <property type="entry name" value="Ank_2"/>
    <property type="match status" value="1"/>
</dbReference>
<evidence type="ECO:0000256" key="19">
    <source>
        <dbReference type="SAM" id="MobiDB-lite"/>
    </source>
</evidence>
<evidence type="ECO:0000256" key="14">
    <source>
        <dbReference type="ARBA" id="ARBA00061199"/>
    </source>
</evidence>
<dbReference type="InterPro" id="IPR041725">
    <property type="entry name" value="L-asparaginase_I"/>
</dbReference>
<dbReference type="PIRSF" id="PIRSF500176">
    <property type="entry name" value="L_ASNase"/>
    <property type="match status" value="1"/>
</dbReference>
<keyword evidence="4" id="KW-0963">Cytoplasm</keyword>
<dbReference type="FunFam" id="3.40.50.40:FF:000001">
    <property type="entry name" value="L-asparaginase 1"/>
    <property type="match status" value="1"/>
</dbReference>
<feature type="repeat" description="WD" evidence="17">
    <location>
        <begin position="511"/>
        <end position="543"/>
    </location>
</feature>
<dbReference type="STRING" id="246404.A0A507FQ25"/>
<dbReference type="InterPro" id="IPR036322">
    <property type="entry name" value="WD40_repeat_dom_sf"/>
</dbReference>
<evidence type="ECO:0000256" key="5">
    <source>
        <dbReference type="ARBA" id="ARBA00022574"/>
    </source>
</evidence>
<organism evidence="23 24">
    <name type="scientific">Chytriomyces confervae</name>
    <dbReference type="NCBI Taxonomy" id="246404"/>
    <lineage>
        <taxon>Eukaryota</taxon>
        <taxon>Fungi</taxon>
        <taxon>Fungi incertae sedis</taxon>
        <taxon>Chytridiomycota</taxon>
        <taxon>Chytridiomycota incertae sedis</taxon>
        <taxon>Chytridiomycetes</taxon>
        <taxon>Chytridiales</taxon>
        <taxon>Chytriomycetaceae</taxon>
        <taxon>Chytriomyces</taxon>
    </lineage>
</organism>
<keyword evidence="24" id="KW-1185">Reference proteome</keyword>
<feature type="repeat" description="WD" evidence="17">
    <location>
        <begin position="104"/>
        <end position="147"/>
    </location>
</feature>
<evidence type="ECO:0000256" key="4">
    <source>
        <dbReference type="ARBA" id="ARBA00022490"/>
    </source>
</evidence>
<dbReference type="Gene3D" id="2.130.10.10">
    <property type="entry name" value="YVTN repeat-like/Quinoprotein amine dehydrogenase"/>
    <property type="match status" value="3"/>
</dbReference>
<dbReference type="Pfam" id="PF00710">
    <property type="entry name" value="Asparaginase"/>
    <property type="match status" value="1"/>
</dbReference>
<comment type="similarity">
    <text evidence="14">In the N-terminal section; belongs to the asparaginase 1 family.</text>
</comment>
<dbReference type="EC" id="3.5.1.1" evidence="3"/>
<dbReference type="CDD" id="cd08963">
    <property type="entry name" value="L-asparaginase_I"/>
    <property type="match status" value="1"/>
</dbReference>
<evidence type="ECO:0000256" key="9">
    <source>
        <dbReference type="ARBA" id="ARBA00023043"/>
    </source>
</evidence>
<evidence type="ECO:0000256" key="18">
    <source>
        <dbReference type="PROSITE-ProRule" id="PRU10100"/>
    </source>
</evidence>
<dbReference type="InterPro" id="IPR027475">
    <property type="entry name" value="Asparaginase/glutaminase_AS2"/>
</dbReference>
<feature type="repeat" description="WD" evidence="17">
    <location>
        <begin position="461"/>
        <end position="494"/>
    </location>
</feature>
<dbReference type="PIRSF" id="PIRSF001220">
    <property type="entry name" value="L-ASNase_gatD"/>
    <property type="match status" value="1"/>
</dbReference>
<feature type="repeat" description="WD" evidence="17">
    <location>
        <begin position="412"/>
        <end position="450"/>
    </location>
</feature>
<feature type="region of interest" description="Disordered" evidence="19">
    <location>
        <begin position="754"/>
        <end position="775"/>
    </location>
</feature>
<protein>
    <recommendedName>
        <fullName evidence="13">Cilia- and flagella-associated protein 52</fullName>
        <ecNumber evidence="3">3.5.1.1</ecNumber>
    </recommendedName>
</protein>
<keyword evidence="9 16" id="KW-0040">ANK repeat</keyword>
<dbReference type="InterPro" id="IPR006034">
    <property type="entry name" value="Asparaginase/glutaminase-like"/>
</dbReference>
<dbReference type="SUPFAM" id="SSF50998">
    <property type="entry name" value="Quinoprotein alcohol dehydrogenase-like"/>
    <property type="match status" value="1"/>
</dbReference>
<feature type="binding site" evidence="15">
    <location>
        <begin position="849"/>
        <end position="850"/>
    </location>
    <ligand>
        <name>substrate</name>
    </ligand>
</feature>
<dbReference type="GO" id="GO:0004067">
    <property type="term" value="F:asparaginase activity"/>
    <property type="evidence" value="ECO:0007669"/>
    <property type="project" value="UniProtKB-UniRule"/>
</dbReference>
<evidence type="ECO:0000259" key="20">
    <source>
        <dbReference type="Pfam" id="PF00710"/>
    </source>
</evidence>
<dbReference type="OrthoDB" id="542841at2759"/>
<dbReference type="SMART" id="SM00870">
    <property type="entry name" value="Asparaginase"/>
    <property type="match status" value="1"/>
</dbReference>
<dbReference type="InterPro" id="IPR036152">
    <property type="entry name" value="Asp/glu_Ase-like_sf"/>
</dbReference>
<dbReference type="PROSITE" id="PS00917">
    <property type="entry name" value="ASN_GLN_ASE_2"/>
    <property type="match status" value="1"/>
</dbReference>
<comment type="similarity">
    <text evidence="12">Belongs to the CFAP52 family.</text>
</comment>
<evidence type="ECO:0000256" key="15">
    <source>
        <dbReference type="PIRSR" id="PIRSR001220-2"/>
    </source>
</evidence>
<dbReference type="SUPFAM" id="SSF50978">
    <property type="entry name" value="WD40 repeat-like"/>
    <property type="match status" value="1"/>
</dbReference>
<keyword evidence="8" id="KW-0282">Flagellum</keyword>
<feature type="region of interest" description="Disordered" evidence="19">
    <location>
        <begin position="616"/>
        <end position="644"/>
    </location>
</feature>
<evidence type="ECO:0000256" key="2">
    <source>
        <dbReference type="ARBA" id="ARBA00004496"/>
    </source>
</evidence>
<dbReference type="FunFam" id="2.130.10.10:FF:001320">
    <property type="entry name" value="Predicted protein"/>
    <property type="match status" value="1"/>
</dbReference>
<feature type="domain" description="L-asparaginase N-terminal" evidence="20">
    <location>
        <begin position="670"/>
        <end position="950"/>
    </location>
</feature>
<dbReference type="GO" id="GO:0009066">
    <property type="term" value="P:aspartate family amino acid metabolic process"/>
    <property type="evidence" value="ECO:0007669"/>
    <property type="project" value="UniProtKB-ARBA"/>
</dbReference>
<feature type="compositionally biased region" description="Basic and acidic residues" evidence="19">
    <location>
        <begin position="758"/>
        <end position="767"/>
    </location>
</feature>
<dbReference type="SFLD" id="SFLDS00057">
    <property type="entry name" value="Glutaminase/Asparaginase"/>
    <property type="match status" value="1"/>
</dbReference>
<dbReference type="InterPro" id="IPR027474">
    <property type="entry name" value="L-asparaginase_N"/>
</dbReference>
<feature type="active site" evidence="18">
    <location>
        <position position="849"/>
    </location>
</feature>
<dbReference type="Proteomes" id="UP000320333">
    <property type="component" value="Unassembled WGS sequence"/>
</dbReference>
<feature type="repeat" description="ANK" evidence="16">
    <location>
        <begin position="1193"/>
        <end position="1225"/>
    </location>
</feature>
<dbReference type="Pfam" id="PF23409">
    <property type="entry name" value="Beta-prop_EML"/>
    <property type="match status" value="1"/>
</dbReference>
<evidence type="ECO:0000256" key="7">
    <source>
        <dbReference type="ARBA" id="ARBA00022801"/>
    </source>
</evidence>
<dbReference type="InterPro" id="IPR002110">
    <property type="entry name" value="Ankyrin_rpt"/>
</dbReference>
<dbReference type="FunFam" id="2.130.10.10:FF:000207">
    <property type="entry name" value="Cilia- and flagella-associated protein 52"/>
    <property type="match status" value="1"/>
</dbReference>
<evidence type="ECO:0000256" key="12">
    <source>
        <dbReference type="ARBA" id="ARBA00029456"/>
    </source>
</evidence>
<dbReference type="FunFam" id="3.40.50.1170:FF:000003">
    <property type="entry name" value="60 kDa lysophospholipase"/>
    <property type="match status" value="1"/>
</dbReference>
<dbReference type="FunFam" id="2.130.10.10:FF:000173">
    <property type="entry name" value="Cilia- and flagella-associated protein 52"/>
    <property type="match status" value="1"/>
</dbReference>
<comment type="subcellular location">
    <subcellularLocation>
        <location evidence="1">Cell projection</location>
        <location evidence="1">Cilium</location>
        <location evidence="1">Flagellum</location>
    </subcellularLocation>
    <subcellularLocation>
        <location evidence="2">Cytoplasm</location>
    </subcellularLocation>
</comment>
<evidence type="ECO:0000313" key="24">
    <source>
        <dbReference type="Proteomes" id="UP000320333"/>
    </source>
</evidence>
<dbReference type="InterPro" id="IPR036770">
    <property type="entry name" value="Ankyrin_rpt-contain_sf"/>
</dbReference>
<dbReference type="PROSITE" id="PS50297">
    <property type="entry name" value="ANK_REP_REGION"/>
    <property type="match status" value="2"/>
</dbReference>
<keyword evidence="7" id="KW-0378">Hydrolase</keyword>
<dbReference type="InterPro" id="IPR011047">
    <property type="entry name" value="Quinoprotein_ADH-like_sf"/>
</dbReference>
<evidence type="ECO:0000256" key="13">
    <source>
        <dbReference type="ARBA" id="ARBA00029552"/>
    </source>
</evidence>
<evidence type="ECO:0000259" key="21">
    <source>
        <dbReference type="Pfam" id="PF17763"/>
    </source>
</evidence>
<dbReference type="Gene3D" id="3.40.50.1170">
    <property type="entry name" value="L-asparaginase, N-terminal domain"/>
    <property type="match status" value="1"/>
</dbReference>
<evidence type="ECO:0000256" key="6">
    <source>
        <dbReference type="ARBA" id="ARBA00022737"/>
    </source>
</evidence>
<name>A0A507FQ25_9FUNG</name>
<dbReference type="PROSITE" id="PS51732">
    <property type="entry name" value="ASN_GLN_ASE_3"/>
    <property type="match status" value="1"/>
</dbReference>
<evidence type="ECO:0000256" key="10">
    <source>
        <dbReference type="ARBA" id="ARBA00023069"/>
    </source>
</evidence>
<dbReference type="InterPro" id="IPR015943">
    <property type="entry name" value="WD40/YVTN_repeat-like_dom_sf"/>
</dbReference>
<feature type="repeat" description="ANK" evidence="16">
    <location>
        <begin position="1226"/>
        <end position="1258"/>
    </location>
</feature>
<keyword evidence="5 17" id="KW-0853">WD repeat</keyword>
<dbReference type="Pfam" id="PF17763">
    <property type="entry name" value="Asparaginase_C"/>
    <property type="match status" value="1"/>
</dbReference>
<evidence type="ECO:0000256" key="8">
    <source>
        <dbReference type="ARBA" id="ARBA00022846"/>
    </source>
</evidence>
<evidence type="ECO:0000256" key="17">
    <source>
        <dbReference type="PROSITE-ProRule" id="PRU00221"/>
    </source>
</evidence>
<dbReference type="EMBL" id="QEAP01000014">
    <property type="protein sequence ID" value="TPX77810.1"/>
    <property type="molecule type" value="Genomic_DNA"/>
</dbReference>
<dbReference type="PANTHER" id="PTHR11707">
    <property type="entry name" value="L-ASPARAGINASE"/>
    <property type="match status" value="1"/>
</dbReference>
<dbReference type="InterPro" id="IPR055439">
    <property type="entry name" value="Beta-prop_EML_1st"/>
</dbReference>
<keyword evidence="11" id="KW-0966">Cell projection</keyword>
<dbReference type="PROSITE" id="PS50082">
    <property type="entry name" value="WD_REPEATS_2"/>
    <property type="match status" value="4"/>
</dbReference>
<evidence type="ECO:0000313" key="23">
    <source>
        <dbReference type="EMBL" id="TPX77810.1"/>
    </source>
</evidence>
<evidence type="ECO:0000256" key="3">
    <source>
        <dbReference type="ARBA" id="ARBA00012920"/>
    </source>
</evidence>
<dbReference type="SUPFAM" id="SSF48403">
    <property type="entry name" value="Ankyrin repeat"/>
    <property type="match status" value="1"/>
</dbReference>
<gene>
    <name evidence="23" type="ORF">CcCBS67573_g00941</name>
</gene>
<dbReference type="InterPro" id="IPR019775">
    <property type="entry name" value="WD40_repeat_CS"/>
</dbReference>
<dbReference type="PROSITE" id="PS50088">
    <property type="entry name" value="ANK_REPEAT"/>
    <property type="match status" value="2"/>
</dbReference>
<dbReference type="PROSITE" id="PS00678">
    <property type="entry name" value="WD_REPEATS_1"/>
    <property type="match status" value="2"/>
</dbReference>